<comment type="caution">
    <text evidence="2">The sequence shown here is derived from an EMBL/GenBank/DDBJ whole genome shotgun (WGS) entry which is preliminary data.</text>
</comment>
<proteinExistence type="predicted"/>
<feature type="transmembrane region" description="Helical" evidence="1">
    <location>
        <begin position="16"/>
        <end position="34"/>
    </location>
</feature>
<keyword evidence="1" id="KW-0472">Membrane</keyword>
<protein>
    <submittedName>
        <fullName evidence="2">Uncharacterized protein</fullName>
    </submittedName>
</protein>
<accession>A0A9J5XBA9</accession>
<evidence type="ECO:0000313" key="3">
    <source>
        <dbReference type="Proteomes" id="UP000824120"/>
    </source>
</evidence>
<evidence type="ECO:0000313" key="2">
    <source>
        <dbReference type="EMBL" id="KAG5584492.1"/>
    </source>
</evidence>
<dbReference type="EMBL" id="JACXVP010000009">
    <property type="protein sequence ID" value="KAG5584492.1"/>
    <property type="molecule type" value="Genomic_DNA"/>
</dbReference>
<dbReference type="AlphaFoldDB" id="A0A9J5XBA9"/>
<organism evidence="2 3">
    <name type="scientific">Solanum commersonii</name>
    <name type="common">Commerson's wild potato</name>
    <name type="synonym">Commerson's nightshade</name>
    <dbReference type="NCBI Taxonomy" id="4109"/>
    <lineage>
        <taxon>Eukaryota</taxon>
        <taxon>Viridiplantae</taxon>
        <taxon>Streptophyta</taxon>
        <taxon>Embryophyta</taxon>
        <taxon>Tracheophyta</taxon>
        <taxon>Spermatophyta</taxon>
        <taxon>Magnoliopsida</taxon>
        <taxon>eudicotyledons</taxon>
        <taxon>Gunneridae</taxon>
        <taxon>Pentapetalae</taxon>
        <taxon>asterids</taxon>
        <taxon>lamiids</taxon>
        <taxon>Solanales</taxon>
        <taxon>Solanaceae</taxon>
        <taxon>Solanoideae</taxon>
        <taxon>Solaneae</taxon>
        <taxon>Solanum</taxon>
    </lineage>
</organism>
<keyword evidence="1" id="KW-1133">Transmembrane helix</keyword>
<evidence type="ECO:0000256" key="1">
    <source>
        <dbReference type="SAM" id="Phobius"/>
    </source>
</evidence>
<gene>
    <name evidence="2" type="ORF">H5410_044926</name>
</gene>
<keyword evidence="1" id="KW-0812">Transmembrane</keyword>
<dbReference type="Proteomes" id="UP000824120">
    <property type="component" value="Chromosome 9"/>
</dbReference>
<reference evidence="2 3" key="1">
    <citation type="submission" date="2020-09" db="EMBL/GenBank/DDBJ databases">
        <title>De no assembly of potato wild relative species, Solanum commersonii.</title>
        <authorList>
            <person name="Cho K."/>
        </authorList>
    </citation>
    <scope>NUCLEOTIDE SEQUENCE [LARGE SCALE GENOMIC DNA]</scope>
    <source>
        <strain evidence="2">LZ3.2</strain>
        <tissue evidence="2">Leaf</tissue>
    </source>
</reference>
<name>A0A9J5XBA9_SOLCO</name>
<keyword evidence="3" id="KW-1185">Reference proteome</keyword>
<sequence length="59" mass="6709">MFKVHQEKLKETRFKICYILMVSCPCCACGVVGFEHKQKLNLRLGLEVLMNVLFAGSFG</sequence>